<evidence type="ECO:0000256" key="14">
    <source>
        <dbReference type="ARBA" id="ARBA00023180"/>
    </source>
</evidence>
<dbReference type="InterPro" id="IPR000742">
    <property type="entry name" value="EGF"/>
</dbReference>
<dbReference type="Gene3D" id="2.10.25.10">
    <property type="entry name" value="Laminin"/>
    <property type="match status" value="1"/>
</dbReference>
<dbReference type="PROSITE" id="PS50011">
    <property type="entry name" value="PROTEIN_KINASE_DOM"/>
    <property type="match status" value="1"/>
</dbReference>
<dbReference type="PROSITE" id="PS00010">
    <property type="entry name" value="ASX_HYDROXYL"/>
    <property type="match status" value="1"/>
</dbReference>
<dbReference type="Proteomes" id="UP000075243">
    <property type="component" value="Chromosome 11"/>
</dbReference>
<keyword evidence="12 19" id="KW-0472">Membrane</keyword>
<dbReference type="EMBL" id="CM003613">
    <property type="protein sequence ID" value="KYP57107.1"/>
    <property type="molecule type" value="Genomic_DNA"/>
</dbReference>
<dbReference type="GO" id="GO:0030247">
    <property type="term" value="F:polysaccharide binding"/>
    <property type="evidence" value="ECO:0007669"/>
    <property type="project" value="InterPro"/>
</dbReference>
<evidence type="ECO:0000256" key="3">
    <source>
        <dbReference type="ARBA" id="ARBA00022536"/>
    </source>
</evidence>
<keyword evidence="8 18" id="KW-0547">Nucleotide-binding</keyword>
<dbReference type="SMART" id="SM00181">
    <property type="entry name" value="EGF"/>
    <property type="match status" value="2"/>
</dbReference>
<dbReference type="Pfam" id="PF07645">
    <property type="entry name" value="EGF_CA"/>
    <property type="match status" value="1"/>
</dbReference>
<evidence type="ECO:0000256" key="10">
    <source>
        <dbReference type="ARBA" id="ARBA00022840"/>
    </source>
</evidence>
<keyword evidence="5 19" id="KW-0812">Transmembrane</keyword>
<dbReference type="InterPro" id="IPR000152">
    <property type="entry name" value="EGF-type_Asp/Asn_hydroxyl_site"/>
</dbReference>
<reference evidence="22 23" key="1">
    <citation type="journal article" date="2012" name="Nat. Biotechnol.">
        <title>Draft genome sequence of pigeonpea (Cajanus cajan), an orphan legume crop of resource-poor farmers.</title>
        <authorList>
            <person name="Varshney R.K."/>
            <person name="Chen W."/>
            <person name="Li Y."/>
            <person name="Bharti A.K."/>
            <person name="Saxena R.K."/>
            <person name="Schlueter J.A."/>
            <person name="Donoghue M.T."/>
            <person name="Azam S."/>
            <person name="Fan G."/>
            <person name="Whaley A.M."/>
            <person name="Farmer A.D."/>
            <person name="Sheridan J."/>
            <person name="Iwata A."/>
            <person name="Tuteja R."/>
            <person name="Penmetsa R.V."/>
            <person name="Wu W."/>
            <person name="Upadhyaya H.D."/>
            <person name="Yang S.P."/>
            <person name="Shah T."/>
            <person name="Saxena K.B."/>
            <person name="Michael T."/>
            <person name="McCombie W.R."/>
            <person name="Yang B."/>
            <person name="Zhang G."/>
            <person name="Yang H."/>
            <person name="Wang J."/>
            <person name="Spillane C."/>
            <person name="Cook D.R."/>
            <person name="May G.D."/>
            <person name="Xu X."/>
            <person name="Jackson S.A."/>
        </authorList>
    </citation>
    <scope>NUCLEOTIDE SEQUENCE [LARGE SCALE GENOMIC DNA]</scope>
    <source>
        <strain evidence="23">cv. Asha</strain>
    </source>
</reference>
<evidence type="ECO:0000313" key="22">
    <source>
        <dbReference type="EMBL" id="KYP57107.1"/>
    </source>
</evidence>
<dbReference type="GO" id="GO:0005509">
    <property type="term" value="F:calcium ion binding"/>
    <property type="evidence" value="ECO:0007669"/>
    <property type="project" value="InterPro"/>
</dbReference>
<keyword evidence="10 18" id="KW-0067">ATP-binding</keyword>
<feature type="domain" description="Protein kinase" evidence="20">
    <location>
        <begin position="404"/>
        <end position="637"/>
    </location>
</feature>
<keyword evidence="22" id="KW-0675">Receptor</keyword>
<dbReference type="GO" id="GO:0005886">
    <property type="term" value="C:plasma membrane"/>
    <property type="evidence" value="ECO:0007669"/>
    <property type="project" value="TreeGrafter"/>
</dbReference>
<evidence type="ECO:0000256" key="1">
    <source>
        <dbReference type="ARBA" id="ARBA00004479"/>
    </source>
</evidence>
<dbReference type="GO" id="GO:0005524">
    <property type="term" value="F:ATP binding"/>
    <property type="evidence" value="ECO:0007669"/>
    <property type="project" value="UniProtKB-UniRule"/>
</dbReference>
<keyword evidence="9 22" id="KW-0418">Kinase</keyword>
<comment type="catalytic activity">
    <reaction evidence="16">
        <text>L-threonyl-[protein] + ATP = O-phospho-L-threonyl-[protein] + ADP + H(+)</text>
        <dbReference type="Rhea" id="RHEA:46608"/>
        <dbReference type="Rhea" id="RHEA-COMP:11060"/>
        <dbReference type="Rhea" id="RHEA-COMP:11605"/>
        <dbReference type="ChEBI" id="CHEBI:15378"/>
        <dbReference type="ChEBI" id="CHEBI:30013"/>
        <dbReference type="ChEBI" id="CHEBI:30616"/>
        <dbReference type="ChEBI" id="CHEBI:61977"/>
        <dbReference type="ChEBI" id="CHEBI:456216"/>
    </reaction>
</comment>
<dbReference type="PROSITE" id="PS01187">
    <property type="entry name" value="EGF_CA"/>
    <property type="match status" value="1"/>
</dbReference>
<comment type="subcellular location">
    <subcellularLocation>
        <location evidence="1">Membrane</location>
        <topology evidence="1">Single-pass type I membrane protein</topology>
    </subcellularLocation>
</comment>
<dbReference type="InterPro" id="IPR017441">
    <property type="entry name" value="Protein_kinase_ATP_BS"/>
</dbReference>
<evidence type="ECO:0000256" key="8">
    <source>
        <dbReference type="ARBA" id="ARBA00022741"/>
    </source>
</evidence>
<dbReference type="FunFam" id="3.30.200.20:FF:000043">
    <property type="entry name" value="Wall-associated receptor kinase 2"/>
    <property type="match status" value="1"/>
</dbReference>
<organism evidence="22 23">
    <name type="scientific">Cajanus cajan</name>
    <name type="common">Pigeon pea</name>
    <name type="synonym">Cajanus indicus</name>
    <dbReference type="NCBI Taxonomy" id="3821"/>
    <lineage>
        <taxon>Eukaryota</taxon>
        <taxon>Viridiplantae</taxon>
        <taxon>Streptophyta</taxon>
        <taxon>Embryophyta</taxon>
        <taxon>Tracheophyta</taxon>
        <taxon>Spermatophyta</taxon>
        <taxon>Magnoliopsida</taxon>
        <taxon>eudicotyledons</taxon>
        <taxon>Gunneridae</taxon>
        <taxon>Pentapetalae</taxon>
        <taxon>rosids</taxon>
        <taxon>fabids</taxon>
        <taxon>Fabales</taxon>
        <taxon>Fabaceae</taxon>
        <taxon>Papilionoideae</taxon>
        <taxon>50 kb inversion clade</taxon>
        <taxon>NPAAA clade</taxon>
        <taxon>indigoferoid/millettioid clade</taxon>
        <taxon>Phaseoleae</taxon>
        <taxon>Cajanus</taxon>
    </lineage>
</organism>
<accession>A0A151SQK8</accession>
<dbReference type="FunFam" id="2.10.25.10:FF:000038">
    <property type="entry name" value="Fibrillin 2"/>
    <property type="match status" value="1"/>
</dbReference>
<evidence type="ECO:0000256" key="15">
    <source>
        <dbReference type="ARBA" id="ARBA00047558"/>
    </source>
</evidence>
<dbReference type="Gene3D" id="3.30.200.20">
    <property type="entry name" value="Phosphorylase Kinase, domain 1"/>
    <property type="match status" value="1"/>
</dbReference>
<dbReference type="PROSITE" id="PS50026">
    <property type="entry name" value="EGF_3"/>
    <property type="match status" value="1"/>
</dbReference>
<evidence type="ECO:0000313" key="23">
    <source>
        <dbReference type="Proteomes" id="UP000075243"/>
    </source>
</evidence>
<evidence type="ECO:0000259" key="21">
    <source>
        <dbReference type="PROSITE" id="PS50026"/>
    </source>
</evidence>
<dbReference type="InterPro" id="IPR000719">
    <property type="entry name" value="Prot_kinase_dom"/>
</dbReference>
<gene>
    <name evidence="22" type="ORF">KK1_003362</name>
</gene>
<sequence length="637" mass="71424">MIVLVRIGLGSDEADHDLAMDGCRSSCGKVSVPYPFGIGNSSFTGDRCFLAPELELRCIDADSLYRGHGNVQILNITLQGKMDMLAAVSHVCIDKSEGREATWGEEWTLSTPAFAISSEDNKFVSVGCDTYGYLNSYVNGTKSSTGCLTRCDSKESMQSMQSHGNCTGIGCCQVNIPPGMKNISIQAFSFYNFNSSFGFNNCSTSFVVKNGSYTFSLDHLNHIPFNEAPFVVDWTVGNDTCRNSEGTTDNYACKNNSYCEDSNTGYGYRCKCRAGFEGNPYLPQGCRDIDECLKGTHTCINVKNCHNTIGNYTCSCRKWQSGNGKERDCRIHTMVVVVGFVILFVGTVMLYLIHQKRKLSKLKEKFFRQNGGLILLQKLSRREDTSQIAQIFTEEQLKKATNNFDETSIIGRGGFGTVFKGFLVDNRIVAIKKSKILDESQKEQFINEVIILSQINHRNVVKLLGCCLETEVPLLVYEFVENGTLYDFIHTEGKVNNEIWKTRENPHSFGKLEEKKTLANHFLSCFKGDCLFDVLQVGIVNEENKKEVMDVAILAANCLRLNGEERPSMKEVAMELERIRLKEKHPWINTDQNLEETQHLLHETSSNTYEPSNSSNHQYSGYDSIKGRVLVALDDGR</sequence>
<dbReference type="PROSITE" id="PS00107">
    <property type="entry name" value="PROTEIN_KINASE_ATP"/>
    <property type="match status" value="1"/>
</dbReference>
<dbReference type="InterPro" id="IPR025287">
    <property type="entry name" value="WAK_GUB"/>
</dbReference>
<keyword evidence="3 17" id="KW-0245">EGF-like domain</keyword>
<keyword evidence="23" id="KW-1185">Reference proteome</keyword>
<evidence type="ECO:0000259" key="20">
    <source>
        <dbReference type="PROSITE" id="PS50011"/>
    </source>
</evidence>
<evidence type="ECO:0000256" key="9">
    <source>
        <dbReference type="ARBA" id="ARBA00022777"/>
    </source>
</evidence>
<keyword evidence="6" id="KW-0732">Signal</keyword>
<protein>
    <submittedName>
        <fullName evidence="22">Wall-associated receptor kinase 2</fullName>
    </submittedName>
</protein>
<dbReference type="OMA" id="NTEGWYH"/>
<evidence type="ECO:0000256" key="5">
    <source>
        <dbReference type="ARBA" id="ARBA00022692"/>
    </source>
</evidence>
<dbReference type="SMART" id="SM00179">
    <property type="entry name" value="EGF_CA"/>
    <property type="match status" value="1"/>
</dbReference>
<evidence type="ECO:0000256" key="4">
    <source>
        <dbReference type="ARBA" id="ARBA00022679"/>
    </source>
</evidence>
<feature type="transmembrane region" description="Helical" evidence="19">
    <location>
        <begin position="331"/>
        <end position="353"/>
    </location>
</feature>
<keyword evidence="7" id="KW-0677">Repeat</keyword>
<evidence type="ECO:0000256" key="16">
    <source>
        <dbReference type="ARBA" id="ARBA00047951"/>
    </source>
</evidence>
<evidence type="ECO:0000256" key="2">
    <source>
        <dbReference type="ARBA" id="ARBA00022527"/>
    </source>
</evidence>
<evidence type="ECO:0000256" key="13">
    <source>
        <dbReference type="ARBA" id="ARBA00023157"/>
    </source>
</evidence>
<dbReference type="InterPro" id="IPR018097">
    <property type="entry name" value="EGF_Ca-bd_CS"/>
</dbReference>
<dbReference type="InterPro" id="IPR045274">
    <property type="entry name" value="WAK-like"/>
</dbReference>
<dbReference type="InterPro" id="IPR049883">
    <property type="entry name" value="NOTCH1_EGF-like"/>
</dbReference>
<dbReference type="CDD" id="cd00054">
    <property type="entry name" value="EGF_CA"/>
    <property type="match status" value="1"/>
</dbReference>
<dbReference type="Gene3D" id="1.10.510.10">
    <property type="entry name" value="Transferase(Phosphotransferase) domain 1"/>
    <property type="match status" value="1"/>
</dbReference>
<dbReference type="Pfam" id="PF13947">
    <property type="entry name" value="GUB_WAK_bind"/>
    <property type="match status" value="1"/>
</dbReference>
<dbReference type="Pfam" id="PF07714">
    <property type="entry name" value="PK_Tyr_Ser-Thr"/>
    <property type="match status" value="1"/>
</dbReference>
<proteinExistence type="predicted"/>
<feature type="binding site" evidence="18">
    <location>
        <position position="433"/>
    </location>
    <ligand>
        <name>ATP</name>
        <dbReference type="ChEBI" id="CHEBI:30616"/>
    </ligand>
</feature>
<feature type="domain" description="EGF-like" evidence="21">
    <location>
        <begin position="288"/>
        <end position="330"/>
    </location>
</feature>
<evidence type="ECO:0000256" key="12">
    <source>
        <dbReference type="ARBA" id="ARBA00023136"/>
    </source>
</evidence>
<keyword evidence="14" id="KW-0325">Glycoprotein</keyword>
<keyword evidence="4" id="KW-0808">Transferase</keyword>
<evidence type="ECO:0000256" key="19">
    <source>
        <dbReference type="SAM" id="Phobius"/>
    </source>
</evidence>
<dbReference type="InterPro" id="IPR011009">
    <property type="entry name" value="Kinase-like_dom_sf"/>
</dbReference>
<name>A0A151SQK8_CAJCA</name>
<dbReference type="GO" id="GO:0004674">
    <property type="term" value="F:protein serine/threonine kinase activity"/>
    <property type="evidence" value="ECO:0007669"/>
    <property type="project" value="UniProtKB-KW"/>
</dbReference>
<evidence type="ECO:0000256" key="7">
    <source>
        <dbReference type="ARBA" id="ARBA00022737"/>
    </source>
</evidence>
<dbReference type="Gramene" id="C.cajan_03287.t">
    <property type="protein sequence ID" value="C.cajan_03287.t"/>
    <property type="gene ID" value="C.cajan_03287"/>
</dbReference>
<dbReference type="InterPro" id="IPR001881">
    <property type="entry name" value="EGF-like_Ca-bd_dom"/>
</dbReference>
<dbReference type="InterPro" id="IPR001245">
    <property type="entry name" value="Ser-Thr/Tyr_kinase_cat_dom"/>
</dbReference>
<dbReference type="PANTHER" id="PTHR27005:SF470">
    <property type="entry name" value="ASSOCIATED KINASE-LIKE PROTEIN, PUTATIVE-RELATED"/>
    <property type="match status" value="1"/>
</dbReference>
<keyword evidence="2" id="KW-0723">Serine/threonine-protein kinase</keyword>
<dbReference type="AlphaFoldDB" id="A0A151SQK8"/>
<dbReference type="SUPFAM" id="SSF57196">
    <property type="entry name" value="EGF/Laminin"/>
    <property type="match status" value="1"/>
</dbReference>
<dbReference type="GO" id="GO:0007166">
    <property type="term" value="P:cell surface receptor signaling pathway"/>
    <property type="evidence" value="ECO:0007669"/>
    <property type="project" value="InterPro"/>
</dbReference>
<evidence type="ECO:0000256" key="17">
    <source>
        <dbReference type="PROSITE-ProRule" id="PRU00076"/>
    </source>
</evidence>
<evidence type="ECO:0000256" key="18">
    <source>
        <dbReference type="PROSITE-ProRule" id="PRU10141"/>
    </source>
</evidence>
<keyword evidence="11 19" id="KW-1133">Transmembrane helix</keyword>
<dbReference type="SUPFAM" id="SSF56112">
    <property type="entry name" value="Protein kinase-like (PK-like)"/>
    <property type="match status" value="1"/>
</dbReference>
<dbReference type="PANTHER" id="PTHR27005">
    <property type="entry name" value="WALL-ASSOCIATED RECEPTOR KINASE-LIKE 21"/>
    <property type="match status" value="1"/>
</dbReference>
<evidence type="ECO:0000256" key="6">
    <source>
        <dbReference type="ARBA" id="ARBA00022729"/>
    </source>
</evidence>
<comment type="caution">
    <text evidence="17">Lacks conserved residue(s) required for the propagation of feature annotation.</text>
</comment>
<evidence type="ECO:0000256" key="11">
    <source>
        <dbReference type="ARBA" id="ARBA00022989"/>
    </source>
</evidence>
<comment type="catalytic activity">
    <reaction evidence="15">
        <text>L-seryl-[protein] + ATP = O-phospho-L-seryl-[protein] + ADP + H(+)</text>
        <dbReference type="Rhea" id="RHEA:17989"/>
        <dbReference type="Rhea" id="RHEA-COMP:9863"/>
        <dbReference type="Rhea" id="RHEA-COMP:11604"/>
        <dbReference type="ChEBI" id="CHEBI:15378"/>
        <dbReference type="ChEBI" id="CHEBI:29999"/>
        <dbReference type="ChEBI" id="CHEBI:30616"/>
        <dbReference type="ChEBI" id="CHEBI:83421"/>
        <dbReference type="ChEBI" id="CHEBI:456216"/>
    </reaction>
</comment>
<keyword evidence="13" id="KW-1015">Disulfide bond</keyword>